<keyword evidence="1" id="KW-0732">Signal</keyword>
<proteinExistence type="predicted"/>
<comment type="caution">
    <text evidence="2">The sequence shown here is derived from an EMBL/GenBank/DDBJ whole genome shotgun (WGS) entry which is preliminary data.</text>
</comment>
<dbReference type="AlphaFoldDB" id="A0A7Y6TUY7"/>
<gene>
    <name evidence="2" type="ORF">HQN59_01740</name>
</gene>
<evidence type="ECO:0000256" key="1">
    <source>
        <dbReference type="SAM" id="SignalP"/>
    </source>
</evidence>
<name>A0A7Y6TUY7_9BURK</name>
<protein>
    <submittedName>
        <fullName evidence="2">Uncharacterized protein</fullName>
    </submittedName>
</protein>
<feature type="signal peptide" evidence="1">
    <location>
        <begin position="1"/>
        <end position="25"/>
    </location>
</feature>
<organism evidence="2 3">
    <name type="scientific">Piscinibacter koreensis</name>
    <dbReference type="NCBI Taxonomy" id="2742824"/>
    <lineage>
        <taxon>Bacteria</taxon>
        <taxon>Pseudomonadati</taxon>
        <taxon>Pseudomonadota</taxon>
        <taxon>Betaproteobacteria</taxon>
        <taxon>Burkholderiales</taxon>
        <taxon>Sphaerotilaceae</taxon>
        <taxon>Piscinibacter</taxon>
    </lineage>
</organism>
<keyword evidence="3" id="KW-1185">Reference proteome</keyword>
<dbReference type="Proteomes" id="UP000529637">
    <property type="component" value="Unassembled WGS sequence"/>
</dbReference>
<reference evidence="2 3" key="1">
    <citation type="submission" date="2020-06" db="EMBL/GenBank/DDBJ databases">
        <title>Schlegella sp. ID0723 isolated from air conditioner.</title>
        <authorList>
            <person name="Kim D.Y."/>
            <person name="Kim D.-U."/>
        </authorList>
    </citation>
    <scope>NUCLEOTIDE SEQUENCE [LARGE SCALE GENOMIC DNA]</scope>
    <source>
        <strain evidence="2 3">ID0723</strain>
    </source>
</reference>
<sequence length="99" mass="11160">MSDPRMVRNTRSLWARLLASFGALAGMAAAPHADAVPAAREALEARVLAVRAALDRAPGPDSDADEAPPRLLAQWFKWNNWNNWNNWPKWGKWGNWLNR</sequence>
<feature type="chain" id="PRO_5031575256" evidence="1">
    <location>
        <begin position="26"/>
        <end position="99"/>
    </location>
</feature>
<dbReference type="EMBL" id="JABWMJ010000001">
    <property type="protein sequence ID" value="NUZ04473.1"/>
    <property type="molecule type" value="Genomic_DNA"/>
</dbReference>
<dbReference type="RefSeq" id="WP_176065453.1">
    <property type="nucleotide sequence ID" value="NZ_JABWMJ010000001.1"/>
</dbReference>
<evidence type="ECO:0000313" key="2">
    <source>
        <dbReference type="EMBL" id="NUZ04473.1"/>
    </source>
</evidence>
<accession>A0A7Y6TUY7</accession>
<evidence type="ECO:0000313" key="3">
    <source>
        <dbReference type="Proteomes" id="UP000529637"/>
    </source>
</evidence>